<dbReference type="Proteomes" id="UP000253250">
    <property type="component" value="Unassembled WGS sequence"/>
</dbReference>
<dbReference type="AlphaFoldDB" id="A0A368HB87"/>
<evidence type="ECO:0000313" key="3">
    <source>
        <dbReference type="EMBL" id="RCN59443.1"/>
    </source>
</evidence>
<dbReference type="EMBL" id="PSYR01000002">
    <property type="protein sequence ID" value="RCN55706.1"/>
    <property type="molecule type" value="Genomic_DNA"/>
</dbReference>
<evidence type="ECO:0000256" key="1">
    <source>
        <dbReference type="SAM" id="MobiDB-lite"/>
    </source>
</evidence>
<dbReference type="OrthoDB" id="6628697at2"/>
<sequence>MRPPSAKAASRIPGYRRRISCIRTLTNALLPNTQDRSRPRSQRLPGSVRRSPAIGIPGATKRDGRIRGSLRDRAKRRTVVTRDTKPHGRNRRGYRRARPAAPWLQDLGRAYRPLPCGRSSRLPLYSPRETHRSDTGSTNTMICRHCKQTINYRTLQCPHCAEIQWRILTAATVVAFFGLVIADVALPLFVPHRTGASTSPRLPVVTISARKLYTAYHTDPGAMNRRLAGHTVRISGVVTSIALDFANRPVVSLQSRRHVNDQMTMKGSEKAAAAKLHTGERVVIDCAHMSSIMGIPEGSDCTFESRSR</sequence>
<organism evidence="2 4">
    <name type="scientific">Acidiferrobacter thiooxydans</name>
    <dbReference type="NCBI Taxonomy" id="163359"/>
    <lineage>
        <taxon>Bacteria</taxon>
        <taxon>Pseudomonadati</taxon>
        <taxon>Pseudomonadota</taxon>
        <taxon>Gammaproteobacteria</taxon>
        <taxon>Acidiferrobacterales</taxon>
        <taxon>Acidiferrobacteraceae</taxon>
        <taxon>Acidiferrobacter</taxon>
    </lineage>
</organism>
<reference evidence="2 4" key="1">
    <citation type="submission" date="2018-02" db="EMBL/GenBank/DDBJ databases">
        <title>Insights into the biology of acidophilic members of the Acidiferrobacteraceae family derived from comparative genomic analyses.</title>
        <authorList>
            <person name="Issotta F."/>
            <person name="Thyssen C."/>
            <person name="Mena C."/>
            <person name="Moya A."/>
            <person name="Bellenberg S."/>
            <person name="Sproer C."/>
            <person name="Covarrubias P.C."/>
            <person name="Sand W."/>
            <person name="Quatrini R."/>
            <person name="Vera M."/>
        </authorList>
    </citation>
    <scope>NUCLEOTIDE SEQUENCE [LARGE SCALE GENOMIC DNA]</scope>
    <source>
        <strain evidence="4">m-1</strain>
        <strain evidence="2">M-1</strain>
    </source>
</reference>
<dbReference type="InterPro" id="IPR024422">
    <property type="entry name" value="Protein_unknown_function_OB"/>
</dbReference>
<feature type="compositionally biased region" description="Basic residues" evidence="1">
    <location>
        <begin position="87"/>
        <end position="96"/>
    </location>
</feature>
<evidence type="ECO:0000313" key="4">
    <source>
        <dbReference type="Proteomes" id="UP000253250"/>
    </source>
</evidence>
<gene>
    <name evidence="3" type="ORF">C4900_07075</name>
    <name evidence="2" type="ORF">C4900_07180</name>
</gene>
<proteinExistence type="predicted"/>
<name>A0A368HB87_9GAMM</name>
<keyword evidence="4" id="KW-1185">Reference proteome</keyword>
<dbReference type="Pfam" id="PF12869">
    <property type="entry name" value="tRNA_anti-like"/>
    <property type="match status" value="1"/>
</dbReference>
<feature type="compositionally biased region" description="Basic and acidic residues" evidence="1">
    <location>
        <begin position="60"/>
        <end position="72"/>
    </location>
</feature>
<feature type="region of interest" description="Disordered" evidence="1">
    <location>
        <begin position="30"/>
        <end position="96"/>
    </location>
</feature>
<protein>
    <submittedName>
        <fullName evidence="2">Uncharacterized protein</fullName>
    </submittedName>
</protein>
<dbReference type="EMBL" id="PSYR01000001">
    <property type="protein sequence ID" value="RCN59443.1"/>
    <property type="molecule type" value="Genomic_DNA"/>
</dbReference>
<accession>A0A368HB87</accession>
<evidence type="ECO:0000313" key="2">
    <source>
        <dbReference type="EMBL" id="RCN55706.1"/>
    </source>
</evidence>
<comment type="caution">
    <text evidence="2">The sequence shown here is derived from an EMBL/GenBank/DDBJ whole genome shotgun (WGS) entry which is preliminary data.</text>
</comment>